<dbReference type="AlphaFoldDB" id="A0A2J6TME6"/>
<protein>
    <submittedName>
        <fullName evidence="1">Uncharacterized protein</fullName>
    </submittedName>
</protein>
<dbReference type="EMBL" id="KZ613769">
    <property type="protein sequence ID" value="PMD64203.1"/>
    <property type="molecule type" value="Genomic_DNA"/>
</dbReference>
<organism evidence="1 2">
    <name type="scientific">Hyaloscypha bicolor E</name>
    <dbReference type="NCBI Taxonomy" id="1095630"/>
    <lineage>
        <taxon>Eukaryota</taxon>
        <taxon>Fungi</taxon>
        <taxon>Dikarya</taxon>
        <taxon>Ascomycota</taxon>
        <taxon>Pezizomycotina</taxon>
        <taxon>Leotiomycetes</taxon>
        <taxon>Helotiales</taxon>
        <taxon>Hyaloscyphaceae</taxon>
        <taxon>Hyaloscypha</taxon>
        <taxon>Hyaloscypha bicolor</taxon>
    </lineage>
</organism>
<evidence type="ECO:0000313" key="1">
    <source>
        <dbReference type="EMBL" id="PMD64203.1"/>
    </source>
</evidence>
<name>A0A2J6TME6_9HELO</name>
<dbReference type="GeneID" id="36596392"/>
<reference evidence="1 2" key="1">
    <citation type="submission" date="2016-04" db="EMBL/GenBank/DDBJ databases">
        <title>A degradative enzymes factory behind the ericoid mycorrhizal symbiosis.</title>
        <authorList>
            <consortium name="DOE Joint Genome Institute"/>
            <person name="Martino E."/>
            <person name="Morin E."/>
            <person name="Grelet G."/>
            <person name="Kuo A."/>
            <person name="Kohler A."/>
            <person name="Daghino S."/>
            <person name="Barry K."/>
            <person name="Choi C."/>
            <person name="Cichocki N."/>
            <person name="Clum A."/>
            <person name="Copeland A."/>
            <person name="Hainaut M."/>
            <person name="Haridas S."/>
            <person name="Labutti K."/>
            <person name="Lindquist E."/>
            <person name="Lipzen A."/>
            <person name="Khouja H.-R."/>
            <person name="Murat C."/>
            <person name="Ohm R."/>
            <person name="Olson A."/>
            <person name="Spatafora J."/>
            <person name="Veneault-Fourrey C."/>
            <person name="Henrissat B."/>
            <person name="Grigoriev I."/>
            <person name="Martin F."/>
            <person name="Perotto S."/>
        </authorList>
    </citation>
    <scope>NUCLEOTIDE SEQUENCE [LARGE SCALE GENOMIC DNA]</scope>
    <source>
        <strain evidence="1 2">E</strain>
    </source>
</reference>
<gene>
    <name evidence="1" type="ORF">K444DRAFT_714034</name>
</gene>
<dbReference type="STRING" id="1095630.A0A2J6TME6"/>
<dbReference type="OrthoDB" id="10066232at2759"/>
<keyword evidence="2" id="KW-1185">Reference proteome</keyword>
<feature type="non-terminal residue" evidence="1">
    <location>
        <position position="1"/>
    </location>
</feature>
<dbReference type="RefSeq" id="XP_024741107.1">
    <property type="nucleotide sequence ID" value="XM_024888316.1"/>
</dbReference>
<dbReference type="Proteomes" id="UP000235371">
    <property type="component" value="Unassembled WGS sequence"/>
</dbReference>
<sequence>GFSLAANSHQTELSHLILAADHITGIFQTGGISYALIGGFSLQLRGSPPNTFDVHVAVGSSMRQLIELFILHPHVLCPLGPVSGVMRIWVRTGGDHNPGQGIRELDVGVDIILPGGSLGAPDNPQKPLKTSISKQFLDPESIRCLI</sequence>
<dbReference type="InParanoid" id="A0A2J6TME6"/>
<evidence type="ECO:0000313" key="2">
    <source>
        <dbReference type="Proteomes" id="UP000235371"/>
    </source>
</evidence>
<accession>A0A2J6TME6</accession>
<proteinExistence type="predicted"/>